<organism evidence="2">
    <name type="scientific">Hydatigena taeniaeformis</name>
    <name type="common">Feline tapeworm</name>
    <name type="synonym">Taenia taeniaeformis</name>
    <dbReference type="NCBI Taxonomy" id="6205"/>
    <lineage>
        <taxon>Eukaryota</taxon>
        <taxon>Metazoa</taxon>
        <taxon>Spiralia</taxon>
        <taxon>Lophotrochozoa</taxon>
        <taxon>Platyhelminthes</taxon>
        <taxon>Cestoda</taxon>
        <taxon>Eucestoda</taxon>
        <taxon>Cyclophyllidea</taxon>
        <taxon>Taeniidae</taxon>
        <taxon>Hydatigera</taxon>
    </lineage>
</organism>
<reference evidence="2" key="1">
    <citation type="submission" date="2017-02" db="UniProtKB">
        <authorList>
            <consortium name="WormBaseParasite"/>
        </authorList>
    </citation>
    <scope>IDENTIFICATION</scope>
</reference>
<name>A0A0R3WQI8_HYDTA</name>
<proteinExistence type="predicted"/>
<sequence>LQQDKKIFHDPYLLEKLHIQALASSKSSEKSTDRLLIHHVAVFVVTFVLLLALVVMICILFYCCHLVTEILAKDEFTSTPATFNGENFNLIDGLNYAFAQTLDFLTSGTASGNASSGEFLIQVNTTFMTLLEGRVSIAVDELLQDYGVQRLVQTGNHLQGALDVVKTNMEIIRLNNQKVSADISNLVGQFKVYYDLVVPELKNACTVDMGVEIATLCASLQPLPSCKGTCFQPVALVTWLKTINDLRFSLIFWRFLQRMEVGLK</sequence>
<dbReference type="WBParaSite" id="TTAC_0000302801-mRNA-1">
    <property type="protein sequence ID" value="TTAC_0000302801-mRNA-1"/>
    <property type="gene ID" value="TTAC_0000302801"/>
</dbReference>
<accession>A0A0R3WQI8</accession>
<evidence type="ECO:0000256" key="1">
    <source>
        <dbReference type="SAM" id="Phobius"/>
    </source>
</evidence>
<dbReference type="AlphaFoldDB" id="A0A0R3WQI8"/>
<keyword evidence="1" id="KW-0812">Transmembrane</keyword>
<feature type="transmembrane region" description="Helical" evidence="1">
    <location>
        <begin position="35"/>
        <end position="62"/>
    </location>
</feature>
<protein>
    <submittedName>
        <fullName evidence="2">SEA domain-containing protein</fullName>
    </submittedName>
</protein>
<keyword evidence="1" id="KW-1133">Transmembrane helix</keyword>
<keyword evidence="1" id="KW-0472">Membrane</keyword>
<evidence type="ECO:0000313" key="2">
    <source>
        <dbReference type="WBParaSite" id="TTAC_0000302801-mRNA-1"/>
    </source>
</evidence>